<dbReference type="Pfam" id="PF01476">
    <property type="entry name" value="LysM"/>
    <property type="match status" value="1"/>
</dbReference>
<feature type="compositionally biased region" description="Polar residues" evidence="8">
    <location>
        <begin position="265"/>
        <end position="276"/>
    </location>
</feature>
<dbReference type="PANTHER" id="PTHR47359">
    <property type="entry name" value="PEPTIDOGLYCAN DL-ENDOPEPTIDASE CWLO"/>
    <property type="match status" value="1"/>
</dbReference>
<feature type="chain" id="PRO_5016662869" evidence="9">
    <location>
        <begin position="40"/>
        <end position="455"/>
    </location>
</feature>
<feature type="region of interest" description="Disordered" evidence="8">
    <location>
        <begin position="245"/>
        <end position="334"/>
    </location>
</feature>
<dbReference type="GO" id="GO:0006508">
    <property type="term" value="P:proteolysis"/>
    <property type="evidence" value="ECO:0007669"/>
    <property type="project" value="UniProtKB-KW"/>
</dbReference>
<comment type="similarity">
    <text evidence="1">Belongs to the peptidase C40 family.</text>
</comment>
<dbReference type="CDD" id="cd00118">
    <property type="entry name" value="LysM"/>
    <property type="match status" value="1"/>
</dbReference>
<evidence type="ECO:0000256" key="5">
    <source>
        <dbReference type="ARBA" id="ARBA00022737"/>
    </source>
</evidence>
<sequence>MLPTNGTRLSGRTRRVIAALGVAGVGLTVPCLTTGTASAASVATWDKVAQCESGGNWSINTGNGFYGGLQFTSSTWSAFGGTAYAARADLATKDQQIAVAEKVLASQGPGAWPVCSVQAGLTKGGAAAAVDTSAGSTAAKPAAPAQSAKPAAPAAPATKPSAKPAQPQTPAAKPAAPAQGDAQASTDSAASGNRSDWVQKRQQQAQGGDYTVVEGDWLSAIADQHKVQGGWQRLYDLNRGTLTEGPDTIYPGQQLSFGGNGQARADQSSAGTSGSDFTWFDRSQKSGQSANGAAVNAQPTAQPEAPAAKPSTKPAAKPAAKPAPQTQTQTQAPAATGSMAAAVSFAQSKVGQAYVYGGTGNGGWDCSGLTQAALRAAGVSVPRVAADQAAASTHVSLDSLQAGDLLFWSNNGKDSGVYHVAIYIGNGKYVEAANPSSGVREQSIANWAPDFAGRV</sequence>
<proteinExistence type="inferred from homology"/>
<evidence type="ECO:0000259" key="11">
    <source>
        <dbReference type="PROSITE" id="PS51935"/>
    </source>
</evidence>
<evidence type="ECO:0000256" key="8">
    <source>
        <dbReference type="SAM" id="MobiDB-lite"/>
    </source>
</evidence>
<dbReference type="PROSITE" id="PS51935">
    <property type="entry name" value="NLPC_P60"/>
    <property type="match status" value="1"/>
</dbReference>
<dbReference type="PROSITE" id="PS51782">
    <property type="entry name" value="LYSM"/>
    <property type="match status" value="1"/>
</dbReference>
<comment type="caution">
    <text evidence="12">The sequence shown here is derived from an EMBL/GenBank/DDBJ whole genome shotgun (WGS) entry which is preliminary data.</text>
</comment>
<feature type="compositionally biased region" description="Low complexity" evidence="8">
    <location>
        <begin position="297"/>
        <end position="334"/>
    </location>
</feature>
<dbReference type="InterPro" id="IPR023346">
    <property type="entry name" value="Lysozyme-like_dom_sf"/>
</dbReference>
<dbReference type="InterPro" id="IPR018392">
    <property type="entry name" value="LysM"/>
</dbReference>
<evidence type="ECO:0000259" key="10">
    <source>
        <dbReference type="PROSITE" id="PS51782"/>
    </source>
</evidence>
<dbReference type="PANTHER" id="PTHR47359:SF3">
    <property type="entry name" value="NLP_P60 DOMAIN-CONTAINING PROTEIN-RELATED"/>
    <property type="match status" value="1"/>
</dbReference>
<dbReference type="SUPFAM" id="SSF53955">
    <property type="entry name" value="Lysozyme-like"/>
    <property type="match status" value="1"/>
</dbReference>
<evidence type="ECO:0000256" key="1">
    <source>
        <dbReference type="ARBA" id="ARBA00007074"/>
    </source>
</evidence>
<dbReference type="GO" id="GO:0008234">
    <property type="term" value="F:cysteine-type peptidase activity"/>
    <property type="evidence" value="ECO:0007669"/>
    <property type="project" value="UniProtKB-KW"/>
</dbReference>
<dbReference type="Gene3D" id="1.10.530.10">
    <property type="match status" value="1"/>
</dbReference>
<evidence type="ECO:0000256" key="3">
    <source>
        <dbReference type="ARBA" id="ARBA00022670"/>
    </source>
</evidence>
<evidence type="ECO:0000313" key="13">
    <source>
        <dbReference type="Proteomes" id="UP000263377"/>
    </source>
</evidence>
<comment type="similarity">
    <text evidence="2">Belongs to the transglycosylase family. Rpf subfamily.</text>
</comment>
<feature type="signal peptide" evidence="9">
    <location>
        <begin position="1"/>
        <end position="39"/>
    </location>
</feature>
<evidence type="ECO:0000256" key="6">
    <source>
        <dbReference type="ARBA" id="ARBA00022801"/>
    </source>
</evidence>
<dbReference type="InterPro" id="IPR038765">
    <property type="entry name" value="Papain-like_cys_pep_sf"/>
</dbReference>
<feature type="region of interest" description="Disordered" evidence="8">
    <location>
        <begin position="138"/>
        <end position="203"/>
    </location>
</feature>
<dbReference type="SMART" id="SM00257">
    <property type="entry name" value="LysM"/>
    <property type="match status" value="1"/>
</dbReference>
<feature type="domain" description="LysM" evidence="10">
    <location>
        <begin position="208"/>
        <end position="257"/>
    </location>
</feature>
<dbReference type="AlphaFoldDB" id="A0A372ZLP3"/>
<dbReference type="InterPro" id="IPR036779">
    <property type="entry name" value="LysM_dom_sf"/>
</dbReference>
<evidence type="ECO:0000256" key="4">
    <source>
        <dbReference type="ARBA" id="ARBA00022729"/>
    </source>
</evidence>
<evidence type="ECO:0000256" key="9">
    <source>
        <dbReference type="SAM" id="SignalP"/>
    </source>
</evidence>
<keyword evidence="4 9" id="KW-0732">Signal</keyword>
<dbReference type="CDD" id="cd13925">
    <property type="entry name" value="RPF"/>
    <property type="match status" value="1"/>
</dbReference>
<protein>
    <submittedName>
        <fullName evidence="12">LysM peptidoglycan-binding domain-containing protein</fullName>
    </submittedName>
</protein>
<feature type="domain" description="NlpC/P60" evidence="11">
    <location>
        <begin position="336"/>
        <end position="455"/>
    </location>
</feature>
<dbReference type="InterPro" id="IPR000064">
    <property type="entry name" value="NLP_P60_dom"/>
</dbReference>
<keyword evidence="7" id="KW-0788">Thiol protease</keyword>
<keyword evidence="6" id="KW-0378">Hydrolase</keyword>
<gene>
    <name evidence="12" type="ORF">DR950_38335</name>
</gene>
<dbReference type="Pfam" id="PF06737">
    <property type="entry name" value="Transglycosylas"/>
    <property type="match status" value="1"/>
</dbReference>
<keyword evidence="3" id="KW-0645">Protease</keyword>
<evidence type="ECO:0000256" key="2">
    <source>
        <dbReference type="ARBA" id="ARBA00010830"/>
    </source>
</evidence>
<name>A0A372ZLP3_9ACTN</name>
<dbReference type="Gene3D" id="3.90.1720.10">
    <property type="entry name" value="endopeptidase domain like (from Nostoc punctiforme)"/>
    <property type="match status" value="1"/>
</dbReference>
<dbReference type="Proteomes" id="UP000263377">
    <property type="component" value="Unassembled WGS sequence"/>
</dbReference>
<dbReference type="InterPro" id="IPR010618">
    <property type="entry name" value="RPF"/>
</dbReference>
<dbReference type="Gene3D" id="3.10.350.10">
    <property type="entry name" value="LysM domain"/>
    <property type="match status" value="1"/>
</dbReference>
<dbReference type="SUPFAM" id="SSF54001">
    <property type="entry name" value="Cysteine proteinases"/>
    <property type="match status" value="1"/>
</dbReference>
<feature type="compositionally biased region" description="Low complexity" evidence="8">
    <location>
        <begin position="138"/>
        <end position="184"/>
    </location>
</feature>
<evidence type="ECO:0000313" key="12">
    <source>
        <dbReference type="EMBL" id="RGD56155.1"/>
    </source>
</evidence>
<keyword evidence="13" id="KW-1185">Reference proteome</keyword>
<organism evidence="12 13">
    <name type="scientific">Kitasatospora xanthocidica</name>
    <dbReference type="NCBI Taxonomy" id="83382"/>
    <lineage>
        <taxon>Bacteria</taxon>
        <taxon>Bacillati</taxon>
        <taxon>Actinomycetota</taxon>
        <taxon>Actinomycetes</taxon>
        <taxon>Kitasatosporales</taxon>
        <taxon>Streptomycetaceae</taxon>
        <taxon>Kitasatospora</taxon>
    </lineage>
</organism>
<reference evidence="12 13" key="1">
    <citation type="submission" date="2018-08" db="EMBL/GenBank/DDBJ databases">
        <title>Diversity &amp; Physiological Properties of Lignin-Decomposing Actinobacteria from Soil.</title>
        <authorList>
            <person name="Roh S.G."/>
            <person name="Kim S.B."/>
        </authorList>
    </citation>
    <scope>NUCLEOTIDE SEQUENCE [LARGE SCALE GENOMIC DNA]</scope>
    <source>
        <strain evidence="12 13">MMS17-GH009</strain>
    </source>
</reference>
<keyword evidence="5" id="KW-0677">Repeat</keyword>
<dbReference type="InterPro" id="IPR051794">
    <property type="entry name" value="PG_Endopeptidase_C40"/>
</dbReference>
<dbReference type="Pfam" id="PF00877">
    <property type="entry name" value="NLPC_P60"/>
    <property type="match status" value="1"/>
</dbReference>
<feature type="compositionally biased region" description="Polar residues" evidence="8">
    <location>
        <begin position="185"/>
        <end position="203"/>
    </location>
</feature>
<accession>A0A372ZLP3</accession>
<dbReference type="EMBL" id="QVIG01000002">
    <property type="protein sequence ID" value="RGD56155.1"/>
    <property type="molecule type" value="Genomic_DNA"/>
</dbReference>
<evidence type="ECO:0000256" key="7">
    <source>
        <dbReference type="ARBA" id="ARBA00022807"/>
    </source>
</evidence>